<dbReference type="InterPro" id="IPR013749">
    <property type="entry name" value="PM/HMP-P_kinase-1"/>
</dbReference>
<dbReference type="NCBIfam" id="TIGR00687">
    <property type="entry name" value="pyridox_kin"/>
    <property type="match status" value="1"/>
</dbReference>
<sequence length="337" mass="36794">MSVLSIQSHVVHGYVGNKASTFPIQLFGIDVDPLNVVNFSKVCGYSQFRGRRTPVDDVRALVEGLDVNGFLKHYDALLVGYIGDPDTLRLVETVRSQIMTARGAAVPSVVSPFYFICDPVLGDNGKLYVTDAAVQVYRDHLCHLAQVVTPNWFEASVLTGVDVTTVETAQQAAQWFHNRGVPRVVIKSFDDAQRTGPGWISFLVSEVASPATTTTTGSSLLLTQHVGRVASHSGYFSGTGDLFAGILTARLLKQEEGDSFSKIVLATMQSMQLVIHATNAAAEKRRCGVRPPDNESRAAASEFVELRIVQSAEAILRPHRPHLDDESLVQMEELRAE</sequence>
<dbReference type="GO" id="GO:0005524">
    <property type="term" value="F:ATP binding"/>
    <property type="evidence" value="ECO:0007669"/>
    <property type="project" value="UniProtKB-KW"/>
</dbReference>
<evidence type="ECO:0000256" key="4">
    <source>
        <dbReference type="ARBA" id="ARBA00022741"/>
    </source>
</evidence>
<dbReference type="InterPro" id="IPR004625">
    <property type="entry name" value="PyrdxlKinase"/>
</dbReference>
<dbReference type="GO" id="GO:0005829">
    <property type="term" value="C:cytosol"/>
    <property type="evidence" value="ECO:0007669"/>
    <property type="project" value="TreeGrafter"/>
</dbReference>
<dbReference type="CDD" id="cd01173">
    <property type="entry name" value="pyridoxal_pyridoxamine_kinase"/>
    <property type="match status" value="1"/>
</dbReference>
<keyword evidence="9" id="KW-1185">Reference proteome</keyword>
<evidence type="ECO:0000313" key="8">
    <source>
        <dbReference type="EMBL" id="CUE75179.1"/>
    </source>
</evidence>
<dbReference type="Pfam" id="PF08543">
    <property type="entry name" value="Phos_pyr_kin"/>
    <property type="match status" value="1"/>
</dbReference>
<dbReference type="OMA" id="AWTHQHP"/>
<keyword evidence="3" id="KW-0808">Transferase</keyword>
<dbReference type="VEuPathDB" id="TriTrypDB:BSAL_55930"/>
<gene>
    <name evidence="8" type="ORF">BSAL_55930</name>
</gene>
<organism evidence="8 9">
    <name type="scientific">Bodo saltans</name>
    <name type="common">Flagellated protozoan</name>
    <dbReference type="NCBI Taxonomy" id="75058"/>
    <lineage>
        <taxon>Eukaryota</taxon>
        <taxon>Discoba</taxon>
        <taxon>Euglenozoa</taxon>
        <taxon>Kinetoplastea</taxon>
        <taxon>Metakinetoplastina</taxon>
        <taxon>Eubodonida</taxon>
        <taxon>Bodonidae</taxon>
        <taxon>Bodo</taxon>
    </lineage>
</organism>
<proteinExistence type="inferred from homology"/>
<dbReference type="Gene3D" id="3.40.1190.20">
    <property type="match status" value="1"/>
</dbReference>
<dbReference type="SUPFAM" id="SSF53613">
    <property type="entry name" value="Ribokinase-like"/>
    <property type="match status" value="1"/>
</dbReference>
<comment type="similarity">
    <text evidence="1">Belongs to the pyridoxine kinase family.</text>
</comment>
<feature type="domain" description="Pyridoxamine kinase/Phosphomethylpyrimidine kinase" evidence="7">
    <location>
        <begin position="114"/>
        <end position="255"/>
    </location>
</feature>
<accession>A0A0S4IJ51</accession>
<evidence type="ECO:0000256" key="6">
    <source>
        <dbReference type="ARBA" id="ARBA00022840"/>
    </source>
</evidence>
<dbReference type="InterPro" id="IPR029056">
    <property type="entry name" value="Ribokinase-like"/>
</dbReference>
<evidence type="ECO:0000256" key="5">
    <source>
        <dbReference type="ARBA" id="ARBA00022777"/>
    </source>
</evidence>
<name>A0A0S4IJ51_BODSA</name>
<dbReference type="PANTHER" id="PTHR10534:SF2">
    <property type="entry name" value="PYRIDOXAL KINASE"/>
    <property type="match status" value="1"/>
</dbReference>
<keyword evidence="6" id="KW-0067">ATP-binding</keyword>
<evidence type="ECO:0000256" key="1">
    <source>
        <dbReference type="ARBA" id="ARBA00008805"/>
    </source>
</evidence>
<dbReference type="EC" id="2.7.1.35" evidence="2"/>
<keyword evidence="4" id="KW-0547">Nucleotide-binding</keyword>
<dbReference type="OrthoDB" id="3689at2759"/>
<dbReference type="GO" id="GO:0008478">
    <property type="term" value="F:pyridoxal kinase activity"/>
    <property type="evidence" value="ECO:0007669"/>
    <property type="project" value="UniProtKB-EC"/>
</dbReference>
<dbReference type="Proteomes" id="UP000051952">
    <property type="component" value="Unassembled WGS sequence"/>
</dbReference>
<evidence type="ECO:0000256" key="3">
    <source>
        <dbReference type="ARBA" id="ARBA00022679"/>
    </source>
</evidence>
<evidence type="ECO:0000256" key="2">
    <source>
        <dbReference type="ARBA" id="ARBA00012104"/>
    </source>
</evidence>
<protein>
    <recommendedName>
        <fullName evidence="2">pyridoxal kinase</fullName>
        <ecNumber evidence="2">2.7.1.35</ecNumber>
    </recommendedName>
</protein>
<keyword evidence="5 8" id="KW-0418">Kinase</keyword>
<reference evidence="9" key="1">
    <citation type="submission" date="2015-09" db="EMBL/GenBank/DDBJ databases">
        <authorList>
            <consortium name="Pathogen Informatics"/>
        </authorList>
    </citation>
    <scope>NUCLEOTIDE SEQUENCE [LARGE SCALE GENOMIC DNA]</scope>
    <source>
        <strain evidence="9">Lake Konstanz</strain>
    </source>
</reference>
<dbReference type="GO" id="GO:0009443">
    <property type="term" value="P:pyridoxal 5'-phosphate salvage"/>
    <property type="evidence" value="ECO:0007669"/>
    <property type="project" value="InterPro"/>
</dbReference>
<dbReference type="PANTHER" id="PTHR10534">
    <property type="entry name" value="PYRIDOXAL KINASE"/>
    <property type="match status" value="1"/>
</dbReference>
<dbReference type="AlphaFoldDB" id="A0A0S4IJ51"/>
<evidence type="ECO:0000313" key="9">
    <source>
        <dbReference type="Proteomes" id="UP000051952"/>
    </source>
</evidence>
<evidence type="ECO:0000259" key="7">
    <source>
        <dbReference type="Pfam" id="PF08543"/>
    </source>
</evidence>
<dbReference type="EMBL" id="CYKH01000173">
    <property type="protein sequence ID" value="CUE75179.1"/>
    <property type="molecule type" value="Genomic_DNA"/>
</dbReference>